<dbReference type="PANTHER" id="PTHR44520">
    <property type="entry name" value="RESPONSE REGULATOR RCP1-RELATED"/>
    <property type="match status" value="1"/>
</dbReference>
<dbReference type="SMART" id="SM00448">
    <property type="entry name" value="REC"/>
    <property type="match status" value="1"/>
</dbReference>
<name>A0A8H9KUP7_9SPHI</name>
<dbReference type="InterPro" id="IPR011006">
    <property type="entry name" value="CheY-like_superfamily"/>
</dbReference>
<dbReference type="InterPro" id="IPR052893">
    <property type="entry name" value="TCS_response_regulator"/>
</dbReference>
<protein>
    <submittedName>
        <fullName evidence="3">Response regulator</fullName>
    </submittedName>
</protein>
<dbReference type="PANTHER" id="PTHR44520:SF2">
    <property type="entry name" value="RESPONSE REGULATOR RCP1"/>
    <property type="match status" value="1"/>
</dbReference>
<dbReference type="Pfam" id="PF00072">
    <property type="entry name" value="Response_reg"/>
    <property type="match status" value="1"/>
</dbReference>
<dbReference type="AlphaFoldDB" id="A0A8H9KUP7"/>
<dbReference type="GO" id="GO:0000160">
    <property type="term" value="P:phosphorelay signal transduction system"/>
    <property type="evidence" value="ECO:0007669"/>
    <property type="project" value="InterPro"/>
</dbReference>
<accession>A0A8H9KUP7</accession>
<dbReference type="EMBL" id="BMKM01000005">
    <property type="protein sequence ID" value="GGE24270.1"/>
    <property type="molecule type" value="Genomic_DNA"/>
</dbReference>
<dbReference type="InterPro" id="IPR001789">
    <property type="entry name" value="Sig_transdc_resp-reg_receiver"/>
</dbReference>
<evidence type="ECO:0000313" key="3">
    <source>
        <dbReference type="EMBL" id="GGE24270.1"/>
    </source>
</evidence>
<dbReference type="RefSeq" id="WP_094280727.1">
    <property type="nucleotide sequence ID" value="NZ_BMKM01000005.1"/>
</dbReference>
<dbReference type="Proteomes" id="UP000614460">
    <property type="component" value="Unassembled WGS sequence"/>
</dbReference>
<gene>
    <name evidence="3" type="ORF">GCM10011516_22410</name>
</gene>
<feature type="modified residue" description="4-aspartylphosphate" evidence="1">
    <location>
        <position position="58"/>
    </location>
</feature>
<dbReference type="Gene3D" id="3.40.50.2300">
    <property type="match status" value="1"/>
</dbReference>
<comment type="caution">
    <text evidence="3">The sequence shown here is derived from an EMBL/GenBank/DDBJ whole genome shotgun (WGS) entry which is preliminary data.</text>
</comment>
<keyword evidence="4" id="KW-1185">Reference proteome</keyword>
<sequence>MEQKTILLVDDDPVINFIHRTIISSVFSHNKIIAVENGELAIEHIKNNPNSSYIIFLDINMPVMNGWEFLDAIRSQKEKFDLSIHILTSSIDSRDIEKSSKDELVKSYLTKPLNRDTILNLRSSM</sequence>
<evidence type="ECO:0000259" key="2">
    <source>
        <dbReference type="PROSITE" id="PS50110"/>
    </source>
</evidence>
<reference evidence="3" key="1">
    <citation type="journal article" date="2014" name="Int. J. Syst. Evol. Microbiol.">
        <title>Complete genome sequence of Corynebacterium casei LMG S-19264T (=DSM 44701T), isolated from a smear-ripened cheese.</title>
        <authorList>
            <consortium name="US DOE Joint Genome Institute (JGI-PGF)"/>
            <person name="Walter F."/>
            <person name="Albersmeier A."/>
            <person name="Kalinowski J."/>
            <person name="Ruckert C."/>
        </authorList>
    </citation>
    <scope>NUCLEOTIDE SEQUENCE</scope>
    <source>
        <strain evidence="3">CGMCC 1.15966</strain>
    </source>
</reference>
<feature type="domain" description="Response regulatory" evidence="2">
    <location>
        <begin position="5"/>
        <end position="125"/>
    </location>
</feature>
<organism evidence="3 4">
    <name type="scientific">Sphingobacterium cellulitidis</name>
    <dbReference type="NCBI Taxonomy" id="1768011"/>
    <lineage>
        <taxon>Bacteria</taxon>
        <taxon>Pseudomonadati</taxon>
        <taxon>Bacteroidota</taxon>
        <taxon>Sphingobacteriia</taxon>
        <taxon>Sphingobacteriales</taxon>
        <taxon>Sphingobacteriaceae</taxon>
        <taxon>Sphingobacterium</taxon>
    </lineage>
</organism>
<dbReference type="PROSITE" id="PS50110">
    <property type="entry name" value="RESPONSE_REGULATORY"/>
    <property type="match status" value="1"/>
</dbReference>
<keyword evidence="1" id="KW-0597">Phosphoprotein</keyword>
<proteinExistence type="predicted"/>
<reference evidence="3" key="2">
    <citation type="submission" date="2020-09" db="EMBL/GenBank/DDBJ databases">
        <authorList>
            <person name="Sun Q."/>
            <person name="Zhou Y."/>
        </authorList>
    </citation>
    <scope>NUCLEOTIDE SEQUENCE</scope>
    <source>
        <strain evidence="3">CGMCC 1.15966</strain>
    </source>
</reference>
<dbReference type="SUPFAM" id="SSF52172">
    <property type="entry name" value="CheY-like"/>
    <property type="match status" value="1"/>
</dbReference>
<evidence type="ECO:0000313" key="4">
    <source>
        <dbReference type="Proteomes" id="UP000614460"/>
    </source>
</evidence>
<evidence type="ECO:0000256" key="1">
    <source>
        <dbReference type="PROSITE-ProRule" id="PRU00169"/>
    </source>
</evidence>